<dbReference type="SMART" id="SM01155">
    <property type="entry name" value="DUF1713"/>
    <property type="match status" value="1"/>
</dbReference>
<evidence type="ECO:0000256" key="3">
    <source>
        <dbReference type="ARBA" id="ARBA00035647"/>
    </source>
</evidence>
<comment type="subcellular location">
    <subcellularLocation>
        <location evidence="1">Mitochondrion</location>
    </subcellularLocation>
</comment>
<dbReference type="eggNOG" id="ENOG502S2R6">
    <property type="taxonomic scope" value="Eukaryota"/>
</dbReference>
<dbReference type="Pfam" id="PF08213">
    <property type="entry name" value="COX24_C"/>
    <property type="match status" value="1"/>
</dbReference>
<evidence type="ECO:0000256" key="5">
    <source>
        <dbReference type="SAM" id="MobiDB-lite"/>
    </source>
</evidence>
<feature type="region of interest" description="Disordered" evidence="5">
    <location>
        <begin position="18"/>
        <end position="118"/>
    </location>
</feature>
<feature type="compositionally biased region" description="Polar residues" evidence="5">
    <location>
        <begin position="46"/>
        <end position="57"/>
    </location>
</feature>
<keyword evidence="8" id="KW-1185">Reference proteome</keyword>
<evidence type="ECO:0000256" key="2">
    <source>
        <dbReference type="ARBA" id="ARBA00023128"/>
    </source>
</evidence>
<dbReference type="PANTHER" id="PTHR32035">
    <property type="entry name" value="AURORA KINASE A-INTERACTING PROTEIN"/>
    <property type="match status" value="1"/>
</dbReference>
<feature type="compositionally biased region" description="Basic residues" evidence="5">
    <location>
        <begin position="86"/>
        <end position="97"/>
    </location>
</feature>
<name>N1Q4W0_DOTSN</name>
<accession>N1Q4W0</accession>
<dbReference type="AlphaFoldDB" id="N1Q4W0"/>
<feature type="region of interest" description="Disordered" evidence="5">
    <location>
        <begin position="238"/>
        <end position="267"/>
    </location>
</feature>
<comment type="similarity">
    <text evidence="3">Belongs to the mitochondrion-specific ribosomal protein mS38 family.</text>
</comment>
<gene>
    <name evidence="7" type="ORF">DOTSEDRAFT_164431</name>
</gene>
<feature type="domain" description="Ribosomal protein mS38 C-terminal" evidence="6">
    <location>
        <begin position="357"/>
        <end position="390"/>
    </location>
</feature>
<protein>
    <recommendedName>
        <fullName evidence="4">Small ribosomal subunit protein mS38</fullName>
    </recommendedName>
</protein>
<reference evidence="8" key="1">
    <citation type="journal article" date="2012" name="PLoS Genet.">
        <title>The genomes of the fungal plant pathogens Cladosporium fulvum and Dothistroma septosporum reveal adaptation to different hosts and lifestyles but also signatures of common ancestry.</title>
        <authorList>
            <person name="de Wit P.J.G.M."/>
            <person name="van der Burgt A."/>
            <person name="Oekmen B."/>
            <person name="Stergiopoulos I."/>
            <person name="Abd-Elsalam K.A."/>
            <person name="Aerts A.L."/>
            <person name="Bahkali A.H."/>
            <person name="Beenen H.G."/>
            <person name="Chettri P."/>
            <person name="Cox M.P."/>
            <person name="Datema E."/>
            <person name="de Vries R.P."/>
            <person name="Dhillon B."/>
            <person name="Ganley A.R."/>
            <person name="Griffiths S.A."/>
            <person name="Guo Y."/>
            <person name="Hamelin R.C."/>
            <person name="Henrissat B."/>
            <person name="Kabir M.S."/>
            <person name="Jashni M.K."/>
            <person name="Kema G."/>
            <person name="Klaubauf S."/>
            <person name="Lapidus A."/>
            <person name="Levasseur A."/>
            <person name="Lindquist E."/>
            <person name="Mehrabi R."/>
            <person name="Ohm R.A."/>
            <person name="Owen T.J."/>
            <person name="Salamov A."/>
            <person name="Schwelm A."/>
            <person name="Schijlen E."/>
            <person name="Sun H."/>
            <person name="van den Burg H.A."/>
            <person name="van Ham R.C.H.J."/>
            <person name="Zhang S."/>
            <person name="Goodwin S.B."/>
            <person name="Grigoriev I.V."/>
            <person name="Collemare J."/>
            <person name="Bradshaw R.E."/>
        </authorList>
    </citation>
    <scope>NUCLEOTIDE SEQUENCE [LARGE SCALE GENOMIC DNA]</scope>
    <source>
        <strain evidence="8">NZE10 / CBS 128990</strain>
    </source>
</reference>
<reference evidence="7 8" key="2">
    <citation type="journal article" date="2012" name="PLoS Pathog.">
        <title>Diverse lifestyles and strategies of plant pathogenesis encoded in the genomes of eighteen Dothideomycetes fungi.</title>
        <authorList>
            <person name="Ohm R.A."/>
            <person name="Feau N."/>
            <person name="Henrissat B."/>
            <person name="Schoch C.L."/>
            <person name="Horwitz B.A."/>
            <person name="Barry K.W."/>
            <person name="Condon B.J."/>
            <person name="Copeland A.C."/>
            <person name="Dhillon B."/>
            <person name="Glaser F."/>
            <person name="Hesse C.N."/>
            <person name="Kosti I."/>
            <person name="LaButti K."/>
            <person name="Lindquist E.A."/>
            <person name="Lucas S."/>
            <person name="Salamov A.A."/>
            <person name="Bradshaw R.E."/>
            <person name="Ciuffetti L."/>
            <person name="Hamelin R.C."/>
            <person name="Kema G.H.J."/>
            <person name="Lawrence C."/>
            <person name="Scott J.A."/>
            <person name="Spatafora J.W."/>
            <person name="Turgeon B.G."/>
            <person name="de Wit P.J.G.M."/>
            <person name="Zhong S."/>
            <person name="Goodwin S.B."/>
            <person name="Grigoriev I.V."/>
        </authorList>
    </citation>
    <scope>NUCLEOTIDE SEQUENCE [LARGE SCALE GENOMIC DNA]</scope>
    <source>
        <strain evidence="8">NZE10 / CBS 128990</strain>
    </source>
</reference>
<evidence type="ECO:0000313" key="8">
    <source>
        <dbReference type="Proteomes" id="UP000016933"/>
    </source>
</evidence>
<dbReference type="EMBL" id="KB446535">
    <property type="protein sequence ID" value="EME49764.1"/>
    <property type="molecule type" value="Genomic_DNA"/>
</dbReference>
<feature type="compositionally biased region" description="Basic residues" evidence="5">
    <location>
        <begin position="36"/>
        <end position="45"/>
    </location>
</feature>
<evidence type="ECO:0000313" key="7">
    <source>
        <dbReference type="EMBL" id="EME49764.1"/>
    </source>
</evidence>
<dbReference type="InterPro" id="IPR013177">
    <property type="entry name" value="Ribosomal_mS38_C"/>
</dbReference>
<feature type="compositionally biased region" description="Polar residues" evidence="5">
    <location>
        <begin position="21"/>
        <end position="32"/>
    </location>
</feature>
<dbReference type="STRING" id="675120.N1Q4W0"/>
<evidence type="ECO:0000256" key="4">
    <source>
        <dbReference type="ARBA" id="ARBA00035682"/>
    </source>
</evidence>
<dbReference type="PANTHER" id="PTHR32035:SF3">
    <property type="entry name" value="SMALL RIBOSOMAL SUBUNIT PROTEIN MS38"/>
    <property type="match status" value="1"/>
</dbReference>
<evidence type="ECO:0000259" key="6">
    <source>
        <dbReference type="SMART" id="SM01155"/>
    </source>
</evidence>
<dbReference type="HOGENOM" id="CLU_035429_0_1_1"/>
<dbReference type="OrthoDB" id="5364404at2759"/>
<evidence type="ECO:0000256" key="1">
    <source>
        <dbReference type="ARBA" id="ARBA00004173"/>
    </source>
</evidence>
<dbReference type="GO" id="GO:0005739">
    <property type="term" value="C:mitochondrion"/>
    <property type="evidence" value="ECO:0007669"/>
    <property type="project" value="UniProtKB-SubCell"/>
</dbReference>
<dbReference type="Proteomes" id="UP000016933">
    <property type="component" value="Unassembled WGS sequence"/>
</dbReference>
<feature type="compositionally biased region" description="Basic residues" evidence="5">
    <location>
        <begin position="256"/>
        <end position="265"/>
    </location>
</feature>
<keyword evidence="2" id="KW-0496">Mitochondrion</keyword>
<sequence>MFSTKLTRVATRATCAAPIPTASTAAQRTSSCIAARRPHQRRHSSSKTSCPPENSPSGAKPAPATKASGGADGEAPIAEPTSQQRTPKRISRTKRSPRAAAVDKAENQFAGLPSVPSTQHMEKNDVYVSSFFALHRPLSLATTIPPVASSEAFSSIFESRKEVDPWENGNSAERRPEDVVYALGSLFDNLDGSANEVQDDSVRWEVIQESPSNQDGVKHLDGAPRLKSLEEQIAAFKPFQAPPPPQPFPEQSSASLKKKASKPRQRSYETTFILTEVTSASGERTYTGSFSPITRIPSAHDQTTVGETTSPSKYPFRERMNERIRAYQLRQQHNVQDKPGAHRFIRRAPSARRAKMLLISVKRQRKLKMKKHKYKKLMKRTRNLRRRQDRA</sequence>
<dbReference type="OMA" id="PSTHHMS"/>
<proteinExistence type="inferred from homology"/>
<organism evidence="7 8">
    <name type="scientific">Dothistroma septosporum (strain NZE10 / CBS 128990)</name>
    <name type="common">Red band needle blight fungus</name>
    <name type="synonym">Mycosphaerella pini</name>
    <dbReference type="NCBI Taxonomy" id="675120"/>
    <lineage>
        <taxon>Eukaryota</taxon>
        <taxon>Fungi</taxon>
        <taxon>Dikarya</taxon>
        <taxon>Ascomycota</taxon>
        <taxon>Pezizomycotina</taxon>
        <taxon>Dothideomycetes</taxon>
        <taxon>Dothideomycetidae</taxon>
        <taxon>Mycosphaerellales</taxon>
        <taxon>Mycosphaerellaceae</taxon>
        <taxon>Dothistroma</taxon>
    </lineage>
</organism>